<keyword evidence="1" id="KW-0472">Membrane</keyword>
<dbReference type="EMBL" id="ML976047">
    <property type="protein sequence ID" value="KAF1941470.1"/>
    <property type="molecule type" value="Genomic_DNA"/>
</dbReference>
<protein>
    <submittedName>
        <fullName evidence="2">Uncharacterized protein</fullName>
    </submittedName>
</protein>
<keyword evidence="3" id="KW-1185">Reference proteome</keyword>
<keyword evidence="1" id="KW-1133">Transmembrane helix</keyword>
<feature type="transmembrane region" description="Helical" evidence="1">
    <location>
        <begin position="12"/>
        <end position="33"/>
    </location>
</feature>
<keyword evidence="1" id="KW-0812">Transmembrane</keyword>
<dbReference type="AlphaFoldDB" id="A0A6A5SP32"/>
<reference evidence="2" key="1">
    <citation type="journal article" date="2020" name="Stud. Mycol.">
        <title>101 Dothideomycetes genomes: a test case for predicting lifestyles and emergence of pathogens.</title>
        <authorList>
            <person name="Haridas S."/>
            <person name="Albert R."/>
            <person name="Binder M."/>
            <person name="Bloem J."/>
            <person name="Labutti K."/>
            <person name="Salamov A."/>
            <person name="Andreopoulos B."/>
            <person name="Baker S."/>
            <person name="Barry K."/>
            <person name="Bills G."/>
            <person name="Bluhm B."/>
            <person name="Cannon C."/>
            <person name="Castanera R."/>
            <person name="Culley D."/>
            <person name="Daum C."/>
            <person name="Ezra D."/>
            <person name="Gonzalez J."/>
            <person name="Henrissat B."/>
            <person name="Kuo A."/>
            <person name="Liang C."/>
            <person name="Lipzen A."/>
            <person name="Lutzoni F."/>
            <person name="Magnuson J."/>
            <person name="Mondo S."/>
            <person name="Nolan M."/>
            <person name="Ohm R."/>
            <person name="Pangilinan J."/>
            <person name="Park H.-J."/>
            <person name="Ramirez L."/>
            <person name="Alfaro M."/>
            <person name="Sun H."/>
            <person name="Tritt A."/>
            <person name="Yoshinaga Y."/>
            <person name="Zwiers L.-H."/>
            <person name="Turgeon B."/>
            <person name="Goodwin S."/>
            <person name="Spatafora J."/>
            <person name="Crous P."/>
            <person name="Grigoriev I."/>
        </authorList>
    </citation>
    <scope>NUCLEOTIDE SEQUENCE</scope>
    <source>
        <strain evidence="2">CBS 161.51</strain>
    </source>
</reference>
<dbReference type="Proteomes" id="UP000800038">
    <property type="component" value="Unassembled WGS sequence"/>
</dbReference>
<evidence type="ECO:0000256" key="1">
    <source>
        <dbReference type="SAM" id="Phobius"/>
    </source>
</evidence>
<accession>A0A6A5SP32</accession>
<evidence type="ECO:0000313" key="2">
    <source>
        <dbReference type="EMBL" id="KAF1941470.1"/>
    </source>
</evidence>
<proteinExistence type="predicted"/>
<sequence>MEAQRGVSAHWFLGCSLTAWVLVFTQISVSPLVPRQTTSTSTHITLHPRLIGAKAGIEFLRVVPRRAP</sequence>
<gene>
    <name evidence="2" type="ORF">EJ02DRAFT_455135</name>
</gene>
<evidence type="ECO:0000313" key="3">
    <source>
        <dbReference type="Proteomes" id="UP000800038"/>
    </source>
</evidence>
<name>A0A6A5SP32_9PLEO</name>
<organism evidence="2 3">
    <name type="scientific">Clathrospora elynae</name>
    <dbReference type="NCBI Taxonomy" id="706981"/>
    <lineage>
        <taxon>Eukaryota</taxon>
        <taxon>Fungi</taxon>
        <taxon>Dikarya</taxon>
        <taxon>Ascomycota</taxon>
        <taxon>Pezizomycotina</taxon>
        <taxon>Dothideomycetes</taxon>
        <taxon>Pleosporomycetidae</taxon>
        <taxon>Pleosporales</taxon>
        <taxon>Diademaceae</taxon>
        <taxon>Clathrospora</taxon>
    </lineage>
</organism>